<organism evidence="11 12">
    <name type="scientific">Fructobacillus ficulneus</name>
    <dbReference type="NCBI Taxonomy" id="157463"/>
    <lineage>
        <taxon>Bacteria</taxon>
        <taxon>Bacillati</taxon>
        <taxon>Bacillota</taxon>
        <taxon>Bacilli</taxon>
        <taxon>Lactobacillales</taxon>
        <taxon>Lactobacillaceae</taxon>
        <taxon>Fructobacillus</taxon>
    </lineage>
</organism>
<dbReference type="GO" id="GO:0019843">
    <property type="term" value="F:rRNA binding"/>
    <property type="evidence" value="ECO:0007669"/>
    <property type="project" value="UniProtKB-UniRule"/>
</dbReference>
<evidence type="ECO:0000256" key="6">
    <source>
        <dbReference type="ARBA" id="ARBA00058604"/>
    </source>
</evidence>
<evidence type="ECO:0000256" key="8">
    <source>
        <dbReference type="RuleBase" id="RU003930"/>
    </source>
</evidence>
<evidence type="ECO:0000256" key="1">
    <source>
        <dbReference type="ARBA" id="ARBA00008553"/>
    </source>
</evidence>
<evidence type="ECO:0000256" key="4">
    <source>
        <dbReference type="ARBA" id="ARBA00023274"/>
    </source>
</evidence>
<dbReference type="STRING" id="157463.GCA_001047075_00865"/>
<dbReference type="GO" id="GO:0006412">
    <property type="term" value="P:translation"/>
    <property type="evidence" value="ECO:0007669"/>
    <property type="project" value="UniProtKB-UniRule"/>
</dbReference>
<dbReference type="InterPro" id="IPR002132">
    <property type="entry name" value="Ribosomal_uL5"/>
</dbReference>
<dbReference type="GO" id="GO:1990904">
    <property type="term" value="C:ribonucleoprotein complex"/>
    <property type="evidence" value="ECO:0007669"/>
    <property type="project" value="UniProtKB-KW"/>
</dbReference>
<evidence type="ECO:0000259" key="10">
    <source>
        <dbReference type="Pfam" id="PF00673"/>
    </source>
</evidence>
<keyword evidence="7" id="KW-0699">rRNA-binding</keyword>
<dbReference type="NCBIfam" id="NF000585">
    <property type="entry name" value="PRK00010.1"/>
    <property type="match status" value="1"/>
</dbReference>
<dbReference type="InterPro" id="IPR020929">
    <property type="entry name" value="Ribosomal_uL5_CS"/>
</dbReference>
<comment type="function">
    <text evidence="7">This is 1 of the proteins that bind and probably mediate the attachment of the 5S RNA into the large ribosomal subunit, where it forms part of the central protuberance. In the 70S ribosome it contacts protein S13 of the 30S subunit (bridge B1b), connecting the 2 subunits; this bridge is implicated in subunit movement. Contacts the P site tRNA; the 5S rRNA and some of its associated proteins might help stabilize positioning of ribosome-bound tRNAs.</text>
</comment>
<dbReference type="InterPro" id="IPR031309">
    <property type="entry name" value="Ribosomal_uL5_C"/>
</dbReference>
<dbReference type="AlphaFoldDB" id="A0A0K8MHQ9"/>
<keyword evidence="3 7" id="KW-0689">Ribosomal protein</keyword>
<dbReference type="PANTHER" id="PTHR11994">
    <property type="entry name" value="60S RIBOSOMAL PROTEIN L11-RELATED"/>
    <property type="match status" value="1"/>
</dbReference>
<feature type="domain" description="Large ribosomal subunit protein uL5 C-terminal" evidence="10">
    <location>
        <begin position="86"/>
        <end position="178"/>
    </location>
</feature>
<dbReference type="Proteomes" id="UP000253891">
    <property type="component" value="Unassembled WGS sequence"/>
</dbReference>
<reference evidence="11 12" key="1">
    <citation type="journal article" date="2015" name="BMC Genomics">
        <title>Comparative genomics of Fructobacillus spp. and Leuconostoc spp. reveals niche-specific evolution of Fructobacillus spp.</title>
        <authorList>
            <person name="Endo A."/>
            <person name="Tanizawa Y."/>
            <person name="Tanaka N."/>
            <person name="Maeno S."/>
            <person name="Kumar H."/>
            <person name="Shiwa Y."/>
            <person name="Okada S."/>
            <person name="Yoshikawa H."/>
            <person name="Dicks L."/>
            <person name="Nakagawa J."/>
            <person name="Arita M."/>
        </authorList>
    </citation>
    <scope>NUCLEOTIDE SEQUENCE [LARGE SCALE GENOMIC DNA]</scope>
    <source>
        <strain evidence="11 12">JCM 12225</strain>
    </source>
</reference>
<feature type="domain" description="Large ribosomal subunit protein uL5 N-terminal" evidence="9">
    <location>
        <begin position="25"/>
        <end position="81"/>
    </location>
</feature>
<dbReference type="FunFam" id="3.30.1440.10:FF:000001">
    <property type="entry name" value="50S ribosomal protein L5"/>
    <property type="match status" value="1"/>
</dbReference>
<dbReference type="PIRSF" id="PIRSF002161">
    <property type="entry name" value="Ribosomal_L5"/>
    <property type="match status" value="1"/>
</dbReference>
<dbReference type="PROSITE" id="PS00358">
    <property type="entry name" value="RIBOSOMAL_L5"/>
    <property type="match status" value="1"/>
</dbReference>
<dbReference type="Gene3D" id="3.30.1440.10">
    <property type="match status" value="1"/>
</dbReference>
<accession>A0A0K8MHQ9</accession>
<evidence type="ECO:0000256" key="5">
    <source>
        <dbReference type="ARBA" id="ARBA00035245"/>
    </source>
</evidence>
<dbReference type="InterPro" id="IPR020930">
    <property type="entry name" value="Ribosomal_uL5_bac-type"/>
</dbReference>
<dbReference type="EMBL" id="DF968003">
    <property type="protein sequence ID" value="GAO99952.1"/>
    <property type="molecule type" value="Genomic_DNA"/>
</dbReference>
<proteinExistence type="inferred from homology"/>
<name>A0A0K8MHQ9_9LACO</name>
<evidence type="ECO:0000256" key="2">
    <source>
        <dbReference type="ARBA" id="ARBA00022555"/>
    </source>
</evidence>
<keyword evidence="4 7" id="KW-0687">Ribonucleoprotein</keyword>
<dbReference type="Pfam" id="PF00281">
    <property type="entry name" value="Ribosomal_L5"/>
    <property type="match status" value="1"/>
</dbReference>
<evidence type="ECO:0000256" key="7">
    <source>
        <dbReference type="HAMAP-Rule" id="MF_01333"/>
    </source>
</evidence>
<dbReference type="RefSeq" id="WP_061993312.1">
    <property type="nucleotide sequence ID" value="NZ_DF968003.1"/>
</dbReference>
<evidence type="ECO:0000259" key="9">
    <source>
        <dbReference type="Pfam" id="PF00281"/>
    </source>
</evidence>
<gene>
    <name evidence="7 11" type="primary">rplE</name>
    <name evidence="11" type="ORF">FFIC_260660</name>
</gene>
<keyword evidence="12" id="KW-1185">Reference proteome</keyword>
<evidence type="ECO:0000313" key="11">
    <source>
        <dbReference type="EMBL" id="GAO99952.1"/>
    </source>
</evidence>
<keyword evidence="2 7" id="KW-0820">tRNA-binding</keyword>
<keyword evidence="7" id="KW-0694">RNA-binding</keyword>
<dbReference type="InterPro" id="IPR031310">
    <property type="entry name" value="Ribosomal_uL5_N"/>
</dbReference>
<sequence>MTNELKAKYVNEVQPALIKKFNFTSPMQAPKIEKIVLNMGVGDAVSNSKNLDEAVEELKMIAGQQPVITRAKKSIAGFRLREGMAIGTKVTLRGERMFEFLDKLINISLPRVRDFHGVSSKAFDGRGNYTLGIREQLIFPEIDFDKVNRVRGLDIVIVTTASSDEEGFELLNGLGMPFTK</sequence>
<dbReference type="GO" id="GO:0005840">
    <property type="term" value="C:ribosome"/>
    <property type="evidence" value="ECO:0007669"/>
    <property type="project" value="UniProtKB-KW"/>
</dbReference>
<comment type="subunit">
    <text evidence="7">Part of the 50S ribosomal subunit; part of the 5S rRNA/L5/L18/L25 subcomplex. Contacts the 5S rRNA and the P site tRNA. Forms a bridge to the 30S subunit in the 70S ribosome.</text>
</comment>
<dbReference type="Pfam" id="PF00673">
    <property type="entry name" value="Ribosomal_L5_C"/>
    <property type="match status" value="1"/>
</dbReference>
<dbReference type="SUPFAM" id="SSF55282">
    <property type="entry name" value="RL5-like"/>
    <property type="match status" value="1"/>
</dbReference>
<dbReference type="OrthoDB" id="9806626at2"/>
<dbReference type="GO" id="GO:0000049">
    <property type="term" value="F:tRNA binding"/>
    <property type="evidence" value="ECO:0007669"/>
    <property type="project" value="UniProtKB-UniRule"/>
</dbReference>
<comment type="similarity">
    <text evidence="1 7 8">Belongs to the universal ribosomal protein uL5 family.</text>
</comment>
<dbReference type="InterPro" id="IPR022803">
    <property type="entry name" value="Ribosomal_uL5_dom_sf"/>
</dbReference>
<evidence type="ECO:0000313" key="12">
    <source>
        <dbReference type="Proteomes" id="UP000253891"/>
    </source>
</evidence>
<dbReference type="HAMAP" id="MF_01333_B">
    <property type="entry name" value="Ribosomal_uL5_B"/>
    <property type="match status" value="1"/>
</dbReference>
<protein>
    <recommendedName>
        <fullName evidence="5 7">Large ribosomal subunit protein uL5</fullName>
    </recommendedName>
</protein>
<dbReference type="GO" id="GO:0003735">
    <property type="term" value="F:structural constituent of ribosome"/>
    <property type="evidence" value="ECO:0007669"/>
    <property type="project" value="InterPro"/>
</dbReference>
<evidence type="ECO:0000256" key="3">
    <source>
        <dbReference type="ARBA" id="ARBA00022980"/>
    </source>
</evidence>
<comment type="function">
    <text evidence="6">This is one of the proteins that bind and probably mediate the attachment of the 5S RNA into the large ribosomal subunit, where it forms part of the central protuberance. In the 70S ribosome it contacts protein S13 of the 30S subunit (bridge B1b), connecting the 2 subunits; this bridge is implicated in subunit movement. Contacts the P site tRNA; the 5S rRNA and some of its associated proteins might help stabilize positioning of ribosome-bound tRNAs.</text>
</comment>